<dbReference type="InterPro" id="IPR015422">
    <property type="entry name" value="PyrdxlP-dep_Trfase_small"/>
</dbReference>
<accession>A0ABP0VAH8</accession>
<name>A0ABP0VAH8_9BRYO</name>
<keyword evidence="2" id="KW-1185">Reference proteome</keyword>
<dbReference type="CDD" id="cd00616">
    <property type="entry name" value="AHBA_syn"/>
    <property type="match status" value="1"/>
</dbReference>
<dbReference type="InterPro" id="IPR015421">
    <property type="entry name" value="PyrdxlP-dep_Trfase_major"/>
</dbReference>
<protein>
    <recommendedName>
        <fullName evidence="3">dTDP-4-amino-4,6-dideoxygalactose transaminase</fullName>
    </recommendedName>
</protein>
<dbReference type="Gene3D" id="3.40.640.10">
    <property type="entry name" value="Type I PLP-dependent aspartate aminotransferase-like (Major domain)"/>
    <property type="match status" value="1"/>
</dbReference>
<sequence>MAVKALGVGAGDEVIIPGFSYVALANAVVNNGAKPVFADVTCPGGNLDVKSVADNISQRTRAIIALHYAGSPCDIVALAELCRAHNIYLIEDAAQALGSTYQDKPLGSFGHIGCLSFDYMKNVSCGQGGLLIINDPDLKLKVQSIFDNGTDRYAVLNGTQKYFHWVGKGLNYQMNPIASYFLSAQLRELGSITDDRLGKWDLYHELLSPLVSKNKIIINHPDQGHNGHIFYLIAASEAERSALRGYLRENGIFSEPHYSSLANSPYGRQFTSQNGTLVNSEDLCHRLLRLPIWYGISDSEVEMVASGIESFYAQ</sequence>
<dbReference type="Pfam" id="PF01041">
    <property type="entry name" value="DegT_DnrJ_EryC1"/>
    <property type="match status" value="1"/>
</dbReference>
<dbReference type="Proteomes" id="UP001497444">
    <property type="component" value="Unassembled WGS sequence"/>
</dbReference>
<dbReference type="SUPFAM" id="SSF53383">
    <property type="entry name" value="PLP-dependent transferases"/>
    <property type="match status" value="1"/>
</dbReference>
<dbReference type="InterPro" id="IPR015424">
    <property type="entry name" value="PyrdxlP-dep_Trfase"/>
</dbReference>
<evidence type="ECO:0000313" key="2">
    <source>
        <dbReference type="Proteomes" id="UP001497444"/>
    </source>
</evidence>
<comment type="caution">
    <text evidence="1">The sequence shown here is derived from an EMBL/GenBank/DDBJ whole genome shotgun (WGS) entry which is preliminary data.</text>
</comment>
<dbReference type="Gene3D" id="3.90.1150.10">
    <property type="entry name" value="Aspartate Aminotransferase, domain 1"/>
    <property type="match status" value="1"/>
</dbReference>
<dbReference type="PANTHER" id="PTHR30244:SF34">
    <property type="entry name" value="DTDP-4-AMINO-4,6-DIDEOXYGALACTOSE TRANSAMINASE"/>
    <property type="match status" value="1"/>
</dbReference>
<evidence type="ECO:0008006" key="3">
    <source>
        <dbReference type="Google" id="ProtNLM"/>
    </source>
</evidence>
<gene>
    <name evidence="1" type="ORF">CSSPJE1EN1_LOCUS25293</name>
</gene>
<dbReference type="PIRSF" id="PIRSF000390">
    <property type="entry name" value="PLP_StrS"/>
    <property type="match status" value="1"/>
</dbReference>
<dbReference type="EMBL" id="CAXAQS010000068">
    <property type="protein sequence ID" value="CAK9249915.1"/>
    <property type="molecule type" value="Genomic_DNA"/>
</dbReference>
<dbReference type="PANTHER" id="PTHR30244">
    <property type="entry name" value="TRANSAMINASE"/>
    <property type="match status" value="1"/>
</dbReference>
<organism evidence="1 2">
    <name type="scientific">Sphagnum jensenii</name>
    <dbReference type="NCBI Taxonomy" id="128206"/>
    <lineage>
        <taxon>Eukaryota</taxon>
        <taxon>Viridiplantae</taxon>
        <taxon>Streptophyta</taxon>
        <taxon>Embryophyta</taxon>
        <taxon>Bryophyta</taxon>
        <taxon>Sphagnophytina</taxon>
        <taxon>Sphagnopsida</taxon>
        <taxon>Sphagnales</taxon>
        <taxon>Sphagnaceae</taxon>
        <taxon>Sphagnum</taxon>
    </lineage>
</organism>
<reference evidence="1" key="1">
    <citation type="submission" date="2024-02" db="EMBL/GenBank/DDBJ databases">
        <authorList>
            <consortium name="ELIXIR-Norway"/>
            <consortium name="Elixir Norway"/>
        </authorList>
    </citation>
    <scope>NUCLEOTIDE SEQUENCE</scope>
</reference>
<dbReference type="InterPro" id="IPR000653">
    <property type="entry name" value="DegT/StrS_aminotransferase"/>
</dbReference>
<evidence type="ECO:0000313" key="1">
    <source>
        <dbReference type="EMBL" id="CAK9249915.1"/>
    </source>
</evidence>
<proteinExistence type="predicted"/>